<dbReference type="InterPro" id="IPR036188">
    <property type="entry name" value="FAD/NAD-bd_sf"/>
</dbReference>
<dbReference type="GO" id="GO:0033765">
    <property type="term" value="F:steroid dehydrogenase activity, acting on the CH-CH group of donors"/>
    <property type="evidence" value="ECO:0007669"/>
    <property type="project" value="UniProtKB-ARBA"/>
</dbReference>
<evidence type="ECO:0000256" key="5">
    <source>
        <dbReference type="ARBA" id="ARBA00021901"/>
    </source>
</evidence>
<dbReference type="FunFam" id="3.90.700.10:FF:000002">
    <property type="entry name" value="L-aspartate oxidase"/>
    <property type="match status" value="1"/>
</dbReference>
<dbReference type="InterPro" id="IPR003953">
    <property type="entry name" value="FAD-dep_OxRdtase_2_FAD-bd"/>
</dbReference>
<reference evidence="13" key="1">
    <citation type="submission" date="2019-11" db="EMBL/GenBank/DDBJ databases">
        <authorList>
            <person name="Feng L."/>
        </authorList>
    </citation>
    <scope>NUCLEOTIDE SEQUENCE</scope>
    <source>
        <strain evidence="13">BhanseniiLFYP23</strain>
    </source>
</reference>
<evidence type="ECO:0000256" key="3">
    <source>
        <dbReference type="ARBA" id="ARBA00008562"/>
    </source>
</evidence>
<dbReference type="SUPFAM" id="SSF51905">
    <property type="entry name" value="FAD/NAD(P)-binding domain"/>
    <property type="match status" value="1"/>
</dbReference>
<dbReference type="AlphaFoldDB" id="A0A6N2UXM5"/>
<sequence length="435" mass="49272">MNKIKADVLIVGTGASGLFAALHIPSDMQVILITKDDLKNSDSYLAQGGICVLRDENDYESFMEDTLKAGHYENRKESVDIMIRSSREVINELISYGVDFAKRDGKLDYTREGCHSKARILFHEDITGEEITSKLLMAVKKLPNVKIMEHTTMLDLIEKDNTCMGILAETENEECMGIQAEHTILASGGIGGLYQHSTNYPHLTGDALAIAMRHKVELENIDYIQIHPTTLYSLKPGRRFLISESVRGEGAKLYNAKGERFANEVLPRDLMTKEIHKQMELDNKPYVWLDMTVLGEKVILNHFPHIYERCLEEGYDVTKEWIPVVPAQHYFMGGIHVDADSKTTMKSLYAVGETSCNGVHGANRLASNSLLESLVFAERAAKNIEKNREKCKTNDADFDKLYQETQECIVSQKECLTEVYKNEILKEIERERQAK</sequence>
<dbReference type="PANTHER" id="PTHR42716">
    <property type="entry name" value="L-ASPARTATE OXIDASE"/>
    <property type="match status" value="1"/>
</dbReference>
<evidence type="ECO:0000256" key="9">
    <source>
        <dbReference type="ARBA" id="ARBA00023002"/>
    </source>
</evidence>
<dbReference type="EC" id="1.4.3.16" evidence="4"/>
<evidence type="ECO:0000313" key="13">
    <source>
        <dbReference type="EMBL" id="VYT21963.1"/>
    </source>
</evidence>
<keyword evidence="6" id="KW-0285">Flavoprotein</keyword>
<comment type="pathway">
    <text evidence="2">Cofactor biosynthesis; NAD(+) biosynthesis; iminoaspartate from L-aspartate (oxidase route): step 1/1.</text>
</comment>
<evidence type="ECO:0000259" key="12">
    <source>
        <dbReference type="Pfam" id="PF00890"/>
    </source>
</evidence>
<proteinExistence type="inferred from homology"/>
<dbReference type="GO" id="GO:0008734">
    <property type="term" value="F:L-aspartate oxidase activity"/>
    <property type="evidence" value="ECO:0007669"/>
    <property type="project" value="UniProtKB-EC"/>
</dbReference>
<dbReference type="Gene3D" id="3.90.700.10">
    <property type="entry name" value="Succinate dehydrogenase/fumarate reductase flavoprotein, catalytic domain"/>
    <property type="match status" value="1"/>
</dbReference>
<evidence type="ECO:0000256" key="8">
    <source>
        <dbReference type="ARBA" id="ARBA00022827"/>
    </source>
</evidence>
<dbReference type="NCBIfam" id="NF004820">
    <property type="entry name" value="PRK06175.1"/>
    <property type="match status" value="1"/>
</dbReference>
<comment type="cofactor">
    <cofactor evidence="1">
        <name>FAD</name>
        <dbReference type="ChEBI" id="CHEBI:57692"/>
    </cofactor>
</comment>
<dbReference type="InterPro" id="IPR005288">
    <property type="entry name" value="NadB"/>
</dbReference>
<keyword evidence="8" id="KW-0274">FAD</keyword>
<keyword evidence="9 13" id="KW-0560">Oxidoreductase</keyword>
<evidence type="ECO:0000256" key="2">
    <source>
        <dbReference type="ARBA" id="ARBA00004950"/>
    </source>
</evidence>
<dbReference type="PRINTS" id="PR00368">
    <property type="entry name" value="FADPNR"/>
</dbReference>
<organism evidence="13">
    <name type="scientific">Blautia hansenii</name>
    <name type="common">Ruminococcus hansenii</name>
    <dbReference type="NCBI Taxonomy" id="1322"/>
    <lineage>
        <taxon>Bacteria</taxon>
        <taxon>Bacillati</taxon>
        <taxon>Bacillota</taxon>
        <taxon>Clostridia</taxon>
        <taxon>Lachnospirales</taxon>
        <taxon>Lachnospiraceae</taxon>
        <taxon>Blautia</taxon>
    </lineage>
</organism>
<evidence type="ECO:0000256" key="1">
    <source>
        <dbReference type="ARBA" id="ARBA00001974"/>
    </source>
</evidence>
<name>A0A6N2UXM5_BLAHA</name>
<gene>
    <name evidence="13" type="primary">nadB</name>
    <name evidence="13" type="ORF">BHLFYP23_00686</name>
</gene>
<comment type="catalytic activity">
    <reaction evidence="11">
        <text>L-aspartate + O2 = iminosuccinate + H2O2</text>
        <dbReference type="Rhea" id="RHEA:25876"/>
        <dbReference type="ChEBI" id="CHEBI:15379"/>
        <dbReference type="ChEBI" id="CHEBI:16240"/>
        <dbReference type="ChEBI" id="CHEBI:29991"/>
        <dbReference type="ChEBI" id="CHEBI:77875"/>
        <dbReference type="EC" id="1.4.3.16"/>
    </reaction>
    <physiologicalReaction direction="left-to-right" evidence="11">
        <dbReference type="Rhea" id="RHEA:25877"/>
    </physiologicalReaction>
</comment>
<accession>A0A6N2UXM5</accession>
<evidence type="ECO:0000256" key="6">
    <source>
        <dbReference type="ARBA" id="ARBA00022630"/>
    </source>
</evidence>
<dbReference type="PANTHER" id="PTHR42716:SF2">
    <property type="entry name" value="L-ASPARTATE OXIDASE, CHLOROPLASTIC"/>
    <property type="match status" value="1"/>
</dbReference>
<dbReference type="Gene3D" id="3.50.50.60">
    <property type="entry name" value="FAD/NAD(P)-binding domain"/>
    <property type="match status" value="1"/>
</dbReference>
<evidence type="ECO:0000256" key="10">
    <source>
        <dbReference type="ARBA" id="ARBA00030386"/>
    </source>
</evidence>
<dbReference type="GO" id="GO:0034628">
    <property type="term" value="P:'de novo' NAD+ biosynthetic process from L-aspartate"/>
    <property type="evidence" value="ECO:0007669"/>
    <property type="project" value="TreeGrafter"/>
</dbReference>
<keyword evidence="7" id="KW-0662">Pyridine nucleotide biosynthesis</keyword>
<evidence type="ECO:0000256" key="7">
    <source>
        <dbReference type="ARBA" id="ARBA00022642"/>
    </source>
</evidence>
<protein>
    <recommendedName>
        <fullName evidence="5">L-aspartate oxidase</fullName>
        <ecNumber evidence="4">1.4.3.16</ecNumber>
    </recommendedName>
    <alternativeName>
        <fullName evidence="10">Quinolinate synthase B</fullName>
    </alternativeName>
</protein>
<dbReference type="InterPro" id="IPR027477">
    <property type="entry name" value="Succ_DH/fumarate_Rdtase_cat_sf"/>
</dbReference>
<dbReference type="EMBL" id="CACRSY010000014">
    <property type="protein sequence ID" value="VYT21963.1"/>
    <property type="molecule type" value="Genomic_DNA"/>
</dbReference>
<dbReference type="SUPFAM" id="SSF56425">
    <property type="entry name" value="Succinate dehydrogenase/fumarate reductase flavoprotein, catalytic domain"/>
    <property type="match status" value="1"/>
</dbReference>
<feature type="domain" description="FAD-dependent oxidoreductase 2 FAD-binding" evidence="12">
    <location>
        <begin position="7"/>
        <end position="370"/>
    </location>
</feature>
<dbReference type="RefSeq" id="WP_156342598.1">
    <property type="nucleotide sequence ID" value="NZ_CACRSY010000014.1"/>
</dbReference>
<dbReference type="UniPathway" id="UPA00253">
    <property type="reaction ID" value="UER00326"/>
</dbReference>
<dbReference type="Pfam" id="PF00890">
    <property type="entry name" value="FAD_binding_2"/>
    <property type="match status" value="1"/>
</dbReference>
<comment type="similarity">
    <text evidence="3">Belongs to the FAD-dependent oxidoreductase 2 family. NadB subfamily.</text>
</comment>
<evidence type="ECO:0000256" key="11">
    <source>
        <dbReference type="ARBA" id="ARBA00048305"/>
    </source>
</evidence>
<evidence type="ECO:0000256" key="4">
    <source>
        <dbReference type="ARBA" id="ARBA00012173"/>
    </source>
</evidence>